<sequence>MNKIREQKITFFQSLLPVAFLFLLIIYGLIMRPVFLKQEALPLEIVFLTASVFAVTELRFLGFPWEEIQTSIIKKLTKALPTLFILFAIGLIIGSWIVCGTIPMLVYYGIKIINIRYIYVLAFLVPVIFSTVTGTSWGSIGTIGVVIMGIALTVNAHLGITAGAIIGGAYFGDKMSPLSDTTNIAALAVEVKLYDHIHSMMFTTFPSAFISILSFFVMGFIFPAENLSGTTEQVEVTLNSIASMFSFSWLLLIPPVIILYGSIRKKPTIPVLLTSTVTAVILAFIFQNFRFSDVIQVIYKGFDTKMAFWMNNVPENINQLFNRGGLYELSEPIIISILVFVYIGTIDKINAMTTIVERIFRFAKKRSTVIVTSLFSSAITNAMTSNQYATSFVVGDAFISKYDRLKIPRKVLSRSLEDYGTMIESLVPWTTTSVFIVATLGISYAEYWHWQILSLTNIIVAPVLALAGIGCFYHKKRTKNE</sequence>
<feature type="transmembrane region" description="Helical" evidence="9">
    <location>
        <begin position="12"/>
        <end position="30"/>
    </location>
</feature>
<feature type="transmembrane region" description="Helical" evidence="9">
    <location>
        <begin position="451"/>
        <end position="473"/>
    </location>
</feature>
<dbReference type="NCBIfam" id="TIGR00931">
    <property type="entry name" value="antiport_nhaC"/>
    <property type="match status" value="1"/>
</dbReference>
<dbReference type="RefSeq" id="WP_158869749.1">
    <property type="nucleotide sequence ID" value="NZ_CP046401.1"/>
</dbReference>
<keyword evidence="7 9" id="KW-0472">Membrane</keyword>
<comment type="subcellular location">
    <subcellularLocation>
        <location evidence="1">Cell membrane</location>
        <topology evidence="1">Multi-pass membrane protein</topology>
    </subcellularLocation>
</comment>
<evidence type="ECO:0000256" key="1">
    <source>
        <dbReference type="ARBA" id="ARBA00004651"/>
    </source>
</evidence>
<evidence type="ECO:0000256" key="9">
    <source>
        <dbReference type="SAM" id="Phobius"/>
    </source>
</evidence>
<dbReference type="Pfam" id="PF03553">
    <property type="entry name" value="Na_H_antiporter"/>
    <property type="match status" value="1"/>
</dbReference>
<feature type="transmembrane region" description="Helical" evidence="9">
    <location>
        <begin position="143"/>
        <end position="171"/>
    </location>
</feature>
<reference evidence="11 12" key="1">
    <citation type="submission" date="2019-11" db="EMBL/GenBank/DDBJ databases">
        <authorList>
            <person name="Zheng R.K."/>
            <person name="Sun C.M."/>
        </authorList>
    </citation>
    <scope>NUCLEOTIDE SEQUENCE [LARGE SCALE GENOMIC DNA]</scope>
    <source>
        <strain evidence="11 12">WC007</strain>
    </source>
</reference>
<dbReference type="PANTHER" id="PTHR33451">
    <property type="entry name" value="MALATE-2H(+)/NA(+)-LACTATE ANTIPORTER"/>
    <property type="match status" value="1"/>
</dbReference>
<feature type="transmembrane region" description="Helical" evidence="9">
    <location>
        <begin position="117"/>
        <end position="137"/>
    </location>
</feature>
<feature type="transmembrane region" description="Helical" evidence="9">
    <location>
        <begin position="241"/>
        <end position="261"/>
    </location>
</feature>
<gene>
    <name evidence="11" type="primary">nhaC</name>
    <name evidence="11" type="ORF">GM418_24055</name>
</gene>
<evidence type="ECO:0000256" key="2">
    <source>
        <dbReference type="ARBA" id="ARBA00022448"/>
    </source>
</evidence>
<dbReference type="PANTHER" id="PTHR33451:SF3">
    <property type="entry name" value="MALATE-2H(+)_NA(+)-LACTATE ANTIPORTER"/>
    <property type="match status" value="1"/>
</dbReference>
<keyword evidence="12" id="KW-1185">Reference proteome</keyword>
<evidence type="ECO:0000256" key="8">
    <source>
        <dbReference type="ARBA" id="ARBA00038435"/>
    </source>
</evidence>
<keyword evidence="2" id="KW-0813">Transport</keyword>
<keyword evidence="6 9" id="KW-1133">Transmembrane helix</keyword>
<dbReference type="InterPro" id="IPR004770">
    <property type="entry name" value="Na/H_antiport_NhaC"/>
</dbReference>
<keyword evidence="3" id="KW-0050">Antiport</keyword>
<dbReference type="InterPro" id="IPR018461">
    <property type="entry name" value="Na/H_Antiport_NhaC-like_C"/>
</dbReference>
<organism evidence="11 12">
    <name type="scientific">Maribellus comscasis</name>
    <dbReference type="NCBI Taxonomy" id="2681766"/>
    <lineage>
        <taxon>Bacteria</taxon>
        <taxon>Pseudomonadati</taxon>
        <taxon>Bacteroidota</taxon>
        <taxon>Bacteroidia</taxon>
        <taxon>Marinilabiliales</taxon>
        <taxon>Prolixibacteraceae</taxon>
        <taxon>Maribellus</taxon>
    </lineage>
</organism>
<evidence type="ECO:0000256" key="7">
    <source>
        <dbReference type="ARBA" id="ARBA00023136"/>
    </source>
</evidence>
<evidence type="ECO:0000259" key="10">
    <source>
        <dbReference type="Pfam" id="PF03553"/>
    </source>
</evidence>
<dbReference type="Proteomes" id="UP000428260">
    <property type="component" value="Chromosome"/>
</dbReference>
<dbReference type="AlphaFoldDB" id="A0A6I6JVM0"/>
<evidence type="ECO:0000313" key="12">
    <source>
        <dbReference type="Proteomes" id="UP000428260"/>
    </source>
</evidence>
<feature type="transmembrane region" description="Helical" evidence="9">
    <location>
        <begin position="426"/>
        <end position="445"/>
    </location>
</feature>
<evidence type="ECO:0000256" key="4">
    <source>
        <dbReference type="ARBA" id="ARBA00022475"/>
    </source>
</evidence>
<evidence type="ECO:0000313" key="11">
    <source>
        <dbReference type="EMBL" id="QGY46621.1"/>
    </source>
</evidence>
<dbReference type="InterPro" id="IPR052180">
    <property type="entry name" value="NhaC_Na-H+_Antiporter"/>
</dbReference>
<evidence type="ECO:0000256" key="6">
    <source>
        <dbReference type="ARBA" id="ARBA00022989"/>
    </source>
</evidence>
<dbReference type="GO" id="GO:0005886">
    <property type="term" value="C:plasma membrane"/>
    <property type="evidence" value="ECO:0007669"/>
    <property type="project" value="UniProtKB-SubCell"/>
</dbReference>
<name>A0A6I6JVM0_9BACT</name>
<accession>A0A6I6JVM0</accession>
<proteinExistence type="inferred from homology"/>
<evidence type="ECO:0000256" key="3">
    <source>
        <dbReference type="ARBA" id="ARBA00022449"/>
    </source>
</evidence>
<keyword evidence="4" id="KW-1003">Cell membrane</keyword>
<feature type="transmembrane region" description="Helical" evidence="9">
    <location>
        <begin position="42"/>
        <end position="63"/>
    </location>
</feature>
<comment type="similarity">
    <text evidence="8">Belongs to the NhaC Na(+)/H(+) (TC 2.A.35) antiporter family.</text>
</comment>
<keyword evidence="5 9" id="KW-0812">Transmembrane</keyword>
<dbReference type="EMBL" id="CP046401">
    <property type="protein sequence ID" value="QGY46621.1"/>
    <property type="molecule type" value="Genomic_DNA"/>
</dbReference>
<feature type="domain" description="Na+/H+ antiporter NhaC-like C-terminal" evidence="10">
    <location>
        <begin position="168"/>
        <end position="469"/>
    </location>
</feature>
<feature type="transmembrane region" description="Helical" evidence="9">
    <location>
        <begin position="268"/>
        <end position="286"/>
    </location>
</feature>
<dbReference type="GO" id="GO:0015297">
    <property type="term" value="F:antiporter activity"/>
    <property type="evidence" value="ECO:0007669"/>
    <property type="project" value="UniProtKB-KW"/>
</dbReference>
<evidence type="ECO:0000256" key="5">
    <source>
        <dbReference type="ARBA" id="ARBA00022692"/>
    </source>
</evidence>
<dbReference type="KEGG" id="mcos:GM418_24055"/>
<feature type="transmembrane region" description="Helical" evidence="9">
    <location>
        <begin position="202"/>
        <end position="221"/>
    </location>
</feature>
<protein>
    <submittedName>
        <fullName evidence="11">Na+/H+ antiporter NhaC</fullName>
    </submittedName>
</protein>
<feature type="transmembrane region" description="Helical" evidence="9">
    <location>
        <begin position="83"/>
        <end position="110"/>
    </location>
</feature>